<evidence type="ECO:0000256" key="1">
    <source>
        <dbReference type="SAM" id="Phobius"/>
    </source>
</evidence>
<dbReference type="AlphaFoldDB" id="A0A3S0V507"/>
<dbReference type="OrthoDB" id="9770040at2"/>
<accession>A0A3S0V507</accession>
<dbReference type="Pfam" id="PF05940">
    <property type="entry name" value="NnrS"/>
    <property type="match status" value="1"/>
</dbReference>
<feature type="transmembrane region" description="Helical" evidence="1">
    <location>
        <begin position="121"/>
        <end position="144"/>
    </location>
</feature>
<feature type="transmembrane region" description="Helical" evidence="1">
    <location>
        <begin position="66"/>
        <end position="83"/>
    </location>
</feature>
<feature type="transmembrane region" description="Helical" evidence="1">
    <location>
        <begin position="333"/>
        <end position="353"/>
    </location>
</feature>
<feature type="transmembrane region" description="Helical" evidence="1">
    <location>
        <begin position="373"/>
        <end position="393"/>
    </location>
</feature>
<evidence type="ECO:0000313" key="2">
    <source>
        <dbReference type="EMBL" id="RUQ68135.1"/>
    </source>
</evidence>
<keyword evidence="1" id="KW-0472">Membrane</keyword>
<feature type="transmembrane region" description="Helical" evidence="1">
    <location>
        <begin position="95"/>
        <end position="115"/>
    </location>
</feature>
<dbReference type="RefSeq" id="WP_127000615.1">
    <property type="nucleotide sequence ID" value="NZ_JBNPXW010000013.1"/>
</dbReference>
<evidence type="ECO:0000313" key="3">
    <source>
        <dbReference type="Proteomes" id="UP000280346"/>
    </source>
</evidence>
<keyword evidence="1" id="KW-0812">Transmembrane</keyword>
<dbReference type="EMBL" id="RZIJ01000015">
    <property type="protein sequence ID" value="RUQ68135.1"/>
    <property type="molecule type" value="Genomic_DNA"/>
</dbReference>
<dbReference type="InterPro" id="IPR010266">
    <property type="entry name" value="NnrS"/>
</dbReference>
<protein>
    <submittedName>
        <fullName evidence="2">NnrS family protein</fullName>
    </submittedName>
</protein>
<keyword evidence="1" id="KW-1133">Transmembrane helix</keyword>
<feature type="transmembrane region" description="Helical" evidence="1">
    <location>
        <begin position="274"/>
        <end position="294"/>
    </location>
</feature>
<feature type="transmembrane region" description="Helical" evidence="1">
    <location>
        <begin position="300"/>
        <end position="321"/>
    </location>
</feature>
<organism evidence="2 3">
    <name type="scientific">Azospirillum doebereinerae</name>
    <dbReference type="NCBI Taxonomy" id="92933"/>
    <lineage>
        <taxon>Bacteria</taxon>
        <taxon>Pseudomonadati</taxon>
        <taxon>Pseudomonadota</taxon>
        <taxon>Alphaproteobacteria</taxon>
        <taxon>Rhodospirillales</taxon>
        <taxon>Azospirillaceae</taxon>
        <taxon>Azospirillum</taxon>
    </lineage>
</organism>
<dbReference type="Proteomes" id="UP000280346">
    <property type="component" value="Unassembled WGS sequence"/>
</dbReference>
<proteinExistence type="predicted"/>
<sequence length="401" mass="41321">MTSSPDLAARPARCPTPVLFQYGFRPFFLLSGVTGCGLIAAWLGILITGAWPAGPVGAAAWHGHEMLFGTVVAAVAGFLLTAVPSWTGTKARSGAPLVALTALWLAGRVAVFPWSGVSEPVAALLDLAFLPALGVALAGPLFAAGKARNSAFLVLLGLLTLANLLIHLEWLGVLGNGIEPGLTLGLGVVLMMVTVIGGRILPAFTRNGLGPRGAAVRSWPWVEKAALLSTAALVLGELVLPAGLTLGALALAAALAHGVRLFGWRGWLAWRSPILWVLHLGYLWIPAALLLKALSAVTELPASSATHALTAGAFSTLILAVMSRASLGHTGRALVVTPVTVAAYLLLTVAALARVAAPLLPGEWMWPALQGAGLAWVVAFALYLVAYAPVLLAPRVDGRPG</sequence>
<feature type="transmembrane region" description="Helical" evidence="1">
    <location>
        <begin position="182"/>
        <end position="201"/>
    </location>
</feature>
<name>A0A3S0V507_9PROT</name>
<feature type="transmembrane region" description="Helical" evidence="1">
    <location>
        <begin position="27"/>
        <end position="54"/>
    </location>
</feature>
<reference evidence="2 3" key="1">
    <citation type="submission" date="2018-12" db="EMBL/GenBank/DDBJ databases">
        <authorList>
            <person name="Yang Y."/>
        </authorList>
    </citation>
    <scope>NUCLEOTIDE SEQUENCE [LARGE SCALE GENOMIC DNA]</scope>
    <source>
        <strain evidence="2 3">GSF71</strain>
    </source>
</reference>
<feature type="transmembrane region" description="Helical" evidence="1">
    <location>
        <begin position="151"/>
        <end position="170"/>
    </location>
</feature>
<feature type="transmembrane region" description="Helical" evidence="1">
    <location>
        <begin position="246"/>
        <end position="262"/>
    </location>
</feature>
<keyword evidence="3" id="KW-1185">Reference proteome</keyword>
<comment type="caution">
    <text evidence="2">The sequence shown here is derived from an EMBL/GenBank/DDBJ whole genome shotgun (WGS) entry which is preliminary data.</text>
</comment>
<feature type="transmembrane region" description="Helical" evidence="1">
    <location>
        <begin position="221"/>
        <end position="240"/>
    </location>
</feature>
<gene>
    <name evidence="2" type="ORF">EJ913_18675</name>
</gene>